<dbReference type="Pfam" id="PF05996">
    <property type="entry name" value="Fe_bilin_red"/>
    <property type="match status" value="1"/>
</dbReference>
<dbReference type="Proteomes" id="UP001085076">
    <property type="component" value="Miscellaneous, Linkage group lg10"/>
</dbReference>
<proteinExistence type="inferred from homology"/>
<dbReference type="SMART" id="SM00220">
    <property type="entry name" value="S_TKc"/>
    <property type="match status" value="1"/>
</dbReference>
<protein>
    <recommendedName>
        <fullName evidence="3">Protein kinase domain-containing protein</fullName>
    </recommendedName>
</protein>
<sequence>MRLCLREAWRIISSGVVLGAARGLAFLHNAETKVIYRDFKTSNILLDSSYNAKLSDFGLAKDGPTGEKSHVSTRIMGTYGYATPEYLAIGHLTTKNDVYSFRVVLLEMLSGRRGVDKNHPSGEHNLVEWARPYRTSKRKFFCVLDTRLEGQYSLGGAQKVAALAFQCLLTKGRYRSNMDEVVSALEQLQDAKDTTKSTPDEGGSYFQPLSWNLRLKVVLGAAKGLAFLHNAETKVIYRDFKTSNILLDSSYNAKLSDFGLAKDGPTGEKSHVSTRIMGTYGYATPEYLAIEHFHPIDYSSEESSGLSDFEVDEYEAISYMNLKSGNPKKFVNFALEEAQLQTTLTPLPYQEKVRSMKVKDEKTVLHALSYKAPKIRLLRSLTIDGSSSMQVLDFAGIPDPMFDIPIFCANFFTIPSLSIIVLDLNPLYDTRTWQDYKEKYYLNLLPLGQKYAVLLPWGEKITSESLSFFSPIVIWTKYATNQFKHDILFSAFMDYFKAWLELVDQALPETNSLQMLHNKEAQHRYLTWRAEKDPGHPLLKKLVGEDLARDVVRSFLFEGVDSLGTKTFLDYFPQYKCIEDGSINQKRSVIGKSYETRPWNAKGEFIGEMI</sequence>
<dbReference type="InterPro" id="IPR009249">
    <property type="entry name" value="Ferredoxin-dep_bilin_Rdtase"/>
</dbReference>
<name>A0A9D5H3Y8_9LILI</name>
<dbReference type="InterPro" id="IPR011009">
    <property type="entry name" value="Kinase-like_dom_sf"/>
</dbReference>
<dbReference type="Gene3D" id="1.10.510.10">
    <property type="entry name" value="Transferase(Phosphotransferase) domain 1"/>
    <property type="match status" value="2"/>
</dbReference>
<comment type="similarity">
    <text evidence="1">Belongs to the HY2 family.</text>
</comment>
<comment type="caution">
    <text evidence="4">The sequence shown here is derived from an EMBL/GenBank/DDBJ whole genome shotgun (WGS) entry which is preliminary data.</text>
</comment>
<reference evidence="4" key="2">
    <citation type="journal article" date="2022" name="Hortic Res">
        <title>The genome of Dioscorea zingiberensis sheds light on the biosynthesis, origin and evolution of the medicinally important diosgenin saponins.</title>
        <authorList>
            <person name="Li Y."/>
            <person name="Tan C."/>
            <person name="Li Z."/>
            <person name="Guo J."/>
            <person name="Li S."/>
            <person name="Chen X."/>
            <person name="Wang C."/>
            <person name="Dai X."/>
            <person name="Yang H."/>
            <person name="Song W."/>
            <person name="Hou L."/>
            <person name="Xu J."/>
            <person name="Tong Z."/>
            <person name="Xu A."/>
            <person name="Yuan X."/>
            <person name="Wang W."/>
            <person name="Yang Q."/>
            <person name="Chen L."/>
            <person name="Sun Z."/>
            <person name="Wang K."/>
            <person name="Pan B."/>
            <person name="Chen J."/>
            <person name="Bao Y."/>
            <person name="Liu F."/>
            <person name="Qi X."/>
            <person name="Gang D.R."/>
            <person name="Wen J."/>
            <person name="Li J."/>
        </authorList>
    </citation>
    <scope>NUCLEOTIDE SEQUENCE</scope>
    <source>
        <strain evidence="4">Dzin_1.0</strain>
    </source>
</reference>
<dbReference type="InterPro" id="IPR000719">
    <property type="entry name" value="Prot_kinase_dom"/>
</dbReference>
<reference evidence="4" key="1">
    <citation type="submission" date="2021-03" db="EMBL/GenBank/DDBJ databases">
        <authorList>
            <person name="Li Z."/>
            <person name="Yang C."/>
        </authorList>
    </citation>
    <scope>NUCLEOTIDE SEQUENCE</scope>
    <source>
        <strain evidence="4">Dzin_1.0</strain>
        <tissue evidence="4">Leaf</tissue>
    </source>
</reference>
<dbReference type="GO" id="GO:0050619">
    <property type="term" value="F:phytochromobilin:ferredoxin oxidoreductase activity"/>
    <property type="evidence" value="ECO:0007669"/>
    <property type="project" value="TreeGrafter"/>
</dbReference>
<accession>A0A9D5H3Y8</accession>
<dbReference type="EMBL" id="JAGGNH010000010">
    <property type="protein sequence ID" value="KAJ0962433.1"/>
    <property type="molecule type" value="Genomic_DNA"/>
</dbReference>
<dbReference type="GO" id="GO:0010024">
    <property type="term" value="P:phytochromobilin biosynthetic process"/>
    <property type="evidence" value="ECO:0007669"/>
    <property type="project" value="InterPro"/>
</dbReference>
<dbReference type="FunFam" id="1.10.510.10:FF:000051">
    <property type="entry name" value="Receptor-like serine/threonine-protein kinase ALE2"/>
    <property type="match status" value="1"/>
</dbReference>
<dbReference type="GO" id="GO:0005524">
    <property type="term" value="F:ATP binding"/>
    <property type="evidence" value="ECO:0007669"/>
    <property type="project" value="InterPro"/>
</dbReference>
<dbReference type="InterPro" id="IPR008271">
    <property type="entry name" value="Ser/Thr_kinase_AS"/>
</dbReference>
<dbReference type="Gene3D" id="3.40.1500.20">
    <property type="match status" value="1"/>
</dbReference>
<evidence type="ECO:0000256" key="1">
    <source>
        <dbReference type="ARBA" id="ARBA00006908"/>
    </source>
</evidence>
<keyword evidence="2" id="KW-0560">Oxidoreductase</keyword>
<evidence type="ECO:0000259" key="3">
    <source>
        <dbReference type="PROSITE" id="PS50011"/>
    </source>
</evidence>
<dbReference type="PANTHER" id="PTHR34557:SF1">
    <property type="entry name" value="PHYTOCHROMOBILIN:FERREDOXIN OXIDOREDUCTASE, CHLOROPLASTIC"/>
    <property type="match status" value="1"/>
</dbReference>
<dbReference type="GO" id="GO:0050897">
    <property type="term" value="F:cobalt ion binding"/>
    <property type="evidence" value="ECO:0007669"/>
    <property type="project" value="InterPro"/>
</dbReference>
<gene>
    <name evidence="4" type="ORF">J5N97_030261</name>
</gene>
<evidence type="ECO:0000313" key="4">
    <source>
        <dbReference type="EMBL" id="KAJ0962433.1"/>
    </source>
</evidence>
<organism evidence="4 5">
    <name type="scientific">Dioscorea zingiberensis</name>
    <dbReference type="NCBI Taxonomy" id="325984"/>
    <lineage>
        <taxon>Eukaryota</taxon>
        <taxon>Viridiplantae</taxon>
        <taxon>Streptophyta</taxon>
        <taxon>Embryophyta</taxon>
        <taxon>Tracheophyta</taxon>
        <taxon>Spermatophyta</taxon>
        <taxon>Magnoliopsida</taxon>
        <taxon>Liliopsida</taxon>
        <taxon>Dioscoreales</taxon>
        <taxon>Dioscoreaceae</taxon>
        <taxon>Dioscorea</taxon>
    </lineage>
</organism>
<dbReference type="SUPFAM" id="SSF56112">
    <property type="entry name" value="Protein kinase-like (PK-like)"/>
    <property type="match status" value="2"/>
</dbReference>
<keyword evidence="5" id="KW-1185">Reference proteome</keyword>
<evidence type="ECO:0000256" key="2">
    <source>
        <dbReference type="ARBA" id="ARBA00023002"/>
    </source>
</evidence>
<feature type="domain" description="Protein kinase" evidence="3">
    <location>
        <begin position="1"/>
        <end position="188"/>
    </location>
</feature>
<dbReference type="PROSITE" id="PS00108">
    <property type="entry name" value="PROTEIN_KINASE_ST"/>
    <property type="match status" value="1"/>
</dbReference>
<dbReference type="AlphaFoldDB" id="A0A9D5H3Y8"/>
<evidence type="ECO:0000313" key="5">
    <source>
        <dbReference type="Proteomes" id="UP001085076"/>
    </source>
</evidence>
<dbReference type="GO" id="GO:0004672">
    <property type="term" value="F:protein kinase activity"/>
    <property type="evidence" value="ECO:0007669"/>
    <property type="project" value="InterPro"/>
</dbReference>
<dbReference type="Pfam" id="PF00069">
    <property type="entry name" value="Pkinase"/>
    <property type="match status" value="2"/>
</dbReference>
<dbReference type="PROSITE" id="PS50011">
    <property type="entry name" value="PROTEIN_KINASE_DOM"/>
    <property type="match status" value="1"/>
</dbReference>
<dbReference type="PANTHER" id="PTHR34557">
    <property type="entry name" value="PHYTOCHROMOBILIN:FERREDOXIN OXIDOREDUCTASE, CHLOROPLASTIC"/>
    <property type="match status" value="1"/>
</dbReference>
<dbReference type="OrthoDB" id="496703at2759"/>